<reference evidence="2 3" key="1">
    <citation type="submission" date="2013-12" db="EMBL/GenBank/DDBJ databases">
        <title>Draft genome of the parsitic nematode Ancylostoma duodenale.</title>
        <authorList>
            <person name="Mitreva M."/>
        </authorList>
    </citation>
    <scope>NUCLEOTIDE SEQUENCE [LARGE SCALE GENOMIC DNA]</scope>
    <source>
        <strain evidence="2 3">Zhejiang</strain>
    </source>
</reference>
<accession>A0A0C2GEN0</accession>
<evidence type="ECO:0000313" key="3">
    <source>
        <dbReference type="Proteomes" id="UP000054047"/>
    </source>
</evidence>
<proteinExistence type="predicted"/>
<sequence>MTLFASLLLAKNLSKPSKPSKPPKPPKPPNPSEPPKSLPPLVPGFDVTTIGGLGAGVVTLGCGLTGAAVVAHCQLGIGPGLPSDTKRIILKSLL</sequence>
<evidence type="ECO:0000256" key="1">
    <source>
        <dbReference type="SAM" id="MobiDB-lite"/>
    </source>
</evidence>
<evidence type="ECO:0000313" key="2">
    <source>
        <dbReference type="EMBL" id="KIH59620.1"/>
    </source>
</evidence>
<dbReference type="EMBL" id="KN731764">
    <property type="protein sequence ID" value="KIH59620.1"/>
    <property type="molecule type" value="Genomic_DNA"/>
</dbReference>
<organism evidence="2 3">
    <name type="scientific">Ancylostoma duodenale</name>
    <dbReference type="NCBI Taxonomy" id="51022"/>
    <lineage>
        <taxon>Eukaryota</taxon>
        <taxon>Metazoa</taxon>
        <taxon>Ecdysozoa</taxon>
        <taxon>Nematoda</taxon>
        <taxon>Chromadorea</taxon>
        <taxon>Rhabditida</taxon>
        <taxon>Rhabditina</taxon>
        <taxon>Rhabditomorpha</taxon>
        <taxon>Strongyloidea</taxon>
        <taxon>Ancylostomatidae</taxon>
        <taxon>Ancylostomatinae</taxon>
        <taxon>Ancylostoma</taxon>
    </lineage>
</organism>
<keyword evidence="3" id="KW-1185">Reference proteome</keyword>
<name>A0A0C2GEN0_9BILA</name>
<dbReference type="AlphaFoldDB" id="A0A0C2GEN0"/>
<gene>
    <name evidence="2" type="ORF">ANCDUO_10140</name>
</gene>
<protein>
    <submittedName>
        <fullName evidence="2">Uncharacterized protein</fullName>
    </submittedName>
</protein>
<feature type="compositionally biased region" description="Pro residues" evidence="1">
    <location>
        <begin position="19"/>
        <end position="41"/>
    </location>
</feature>
<dbReference type="Proteomes" id="UP000054047">
    <property type="component" value="Unassembled WGS sequence"/>
</dbReference>
<feature type="region of interest" description="Disordered" evidence="1">
    <location>
        <begin position="11"/>
        <end position="41"/>
    </location>
</feature>